<evidence type="ECO:0000256" key="3">
    <source>
        <dbReference type="ARBA" id="ARBA00023161"/>
    </source>
</evidence>
<feature type="domain" description="UPF3" evidence="6">
    <location>
        <begin position="41"/>
        <end position="203"/>
    </location>
</feature>
<dbReference type="InterPro" id="IPR005120">
    <property type="entry name" value="UPF3_dom"/>
</dbReference>
<evidence type="ECO:0000313" key="7">
    <source>
        <dbReference type="EMBL" id="KAJ7784277.1"/>
    </source>
</evidence>
<organism evidence="7 8">
    <name type="scientific">Mycena metata</name>
    <dbReference type="NCBI Taxonomy" id="1033252"/>
    <lineage>
        <taxon>Eukaryota</taxon>
        <taxon>Fungi</taxon>
        <taxon>Dikarya</taxon>
        <taxon>Basidiomycota</taxon>
        <taxon>Agaricomycotina</taxon>
        <taxon>Agaricomycetes</taxon>
        <taxon>Agaricomycetidae</taxon>
        <taxon>Agaricales</taxon>
        <taxon>Marasmiineae</taxon>
        <taxon>Mycenaceae</taxon>
        <taxon>Mycena</taxon>
    </lineage>
</organism>
<feature type="compositionally biased region" description="Pro residues" evidence="5">
    <location>
        <begin position="283"/>
        <end position="293"/>
    </location>
</feature>
<feature type="compositionally biased region" description="Gly residues" evidence="5">
    <location>
        <begin position="486"/>
        <end position="517"/>
    </location>
</feature>
<dbReference type="AlphaFoldDB" id="A0AAD7KGL6"/>
<dbReference type="Gene3D" id="3.30.70.330">
    <property type="match status" value="1"/>
</dbReference>
<evidence type="ECO:0000256" key="4">
    <source>
        <dbReference type="ARBA" id="ARBA00023242"/>
    </source>
</evidence>
<dbReference type="PANTHER" id="PTHR13112:SF0">
    <property type="entry name" value="FI21285P1"/>
    <property type="match status" value="1"/>
</dbReference>
<keyword evidence="3" id="KW-0866">Nonsense-mediated mRNA decay</keyword>
<dbReference type="GO" id="GO:0005737">
    <property type="term" value="C:cytoplasm"/>
    <property type="evidence" value="ECO:0007669"/>
    <property type="project" value="TreeGrafter"/>
</dbReference>
<sequence>MSTPKAPASKPKKERERKDKERLSSQDKDKERLSSQPPTTERLKTVVRRLPPNLPEDIFWQSVQSWVSDETVSWKIYYPGKLRKRLNKENVSSRAYIAFKTEEQLAQFSRDYDGHLFRDKAGNESYAVVEYAPYQKVPPEKKKTDARSGTIEKDEDYISFIESLNAQSSSAEPVSLESLIAANQPAPAPKTTPLLEALKAEKAAQKEKETAIRQIAQQKRDEAKKKTAAVAAASTSKAPLSKKAAKKAAAAAASGQGAPKAAPGAAGPSKQSAAPPNATNAAPPRPAKAPKPARPQQQAQSQRIPGPPAVPTDDSVASAVPNEPPAAPVASRRTRPIMGLASRQFEAALSGAGVAPGAGAGGAERKSRRERERERAAASAGTTADKDVGAGTGGSSAGASSPRKEKQQPPMRRKESVSGVSGGAALSTQAPEITVRIPSILQRGPLSGGGDQVVTPAPVIVHRIDDDVQVAPQAGVIPVNFAAMRGGAGPGPGPGAAGRRGGGGRGGRARGGNRGGG</sequence>
<feature type="compositionally biased region" description="Basic and acidic residues" evidence="5">
    <location>
        <begin position="199"/>
        <end position="211"/>
    </location>
</feature>
<dbReference type="Proteomes" id="UP001215598">
    <property type="component" value="Unassembled WGS sequence"/>
</dbReference>
<keyword evidence="8" id="KW-1185">Reference proteome</keyword>
<dbReference type="SUPFAM" id="SSF54928">
    <property type="entry name" value="RNA-binding domain, RBD"/>
    <property type="match status" value="1"/>
</dbReference>
<keyword evidence="4" id="KW-0539">Nucleus</keyword>
<dbReference type="InterPro" id="IPR035979">
    <property type="entry name" value="RBD_domain_sf"/>
</dbReference>
<dbReference type="PANTHER" id="PTHR13112">
    <property type="entry name" value="UPF3 REGULATOR OF NONSENSE TRANSCRIPTS-LIKE PROTEIN"/>
    <property type="match status" value="1"/>
</dbReference>
<dbReference type="GO" id="GO:0045727">
    <property type="term" value="P:positive regulation of translation"/>
    <property type="evidence" value="ECO:0007669"/>
    <property type="project" value="TreeGrafter"/>
</dbReference>
<feature type="region of interest" description="Disordered" evidence="5">
    <location>
        <begin position="350"/>
        <end position="435"/>
    </location>
</feature>
<comment type="similarity">
    <text evidence="2">Belongs to the RENT3 family.</text>
</comment>
<feature type="compositionally biased region" description="Basic and acidic residues" evidence="5">
    <location>
        <begin position="363"/>
        <end position="376"/>
    </location>
</feature>
<dbReference type="GO" id="GO:0003729">
    <property type="term" value="F:mRNA binding"/>
    <property type="evidence" value="ECO:0007669"/>
    <property type="project" value="TreeGrafter"/>
</dbReference>
<evidence type="ECO:0000256" key="5">
    <source>
        <dbReference type="SAM" id="MobiDB-lite"/>
    </source>
</evidence>
<feature type="region of interest" description="Disordered" evidence="5">
    <location>
        <begin position="199"/>
        <end position="335"/>
    </location>
</feature>
<feature type="compositionally biased region" description="Low complexity" evidence="5">
    <location>
        <begin position="228"/>
        <end position="282"/>
    </location>
</feature>
<protein>
    <submittedName>
        <fullName evidence="7">Smg-4/UPF3 family-domain-containing protein</fullName>
    </submittedName>
</protein>
<gene>
    <name evidence="7" type="ORF">B0H16DRAFT_1709003</name>
</gene>
<dbReference type="GO" id="GO:0000184">
    <property type="term" value="P:nuclear-transcribed mRNA catabolic process, nonsense-mediated decay"/>
    <property type="evidence" value="ECO:0007669"/>
    <property type="project" value="UniProtKB-KW"/>
</dbReference>
<accession>A0AAD7KGL6</accession>
<feature type="region of interest" description="Disordered" evidence="5">
    <location>
        <begin position="1"/>
        <end position="45"/>
    </location>
</feature>
<dbReference type="Pfam" id="PF03467">
    <property type="entry name" value="Smg4_UPF3"/>
    <property type="match status" value="1"/>
</dbReference>
<proteinExistence type="inferred from homology"/>
<feature type="region of interest" description="Disordered" evidence="5">
    <location>
        <begin position="482"/>
        <end position="517"/>
    </location>
</feature>
<comment type="caution">
    <text evidence="7">The sequence shown here is derived from an EMBL/GenBank/DDBJ whole genome shotgun (WGS) entry which is preliminary data.</text>
</comment>
<dbReference type="CDD" id="cd12455">
    <property type="entry name" value="RRM_like_Smg4_UPF3"/>
    <property type="match status" value="1"/>
</dbReference>
<evidence type="ECO:0000256" key="2">
    <source>
        <dbReference type="ARBA" id="ARBA00005991"/>
    </source>
</evidence>
<name>A0AAD7KGL6_9AGAR</name>
<feature type="compositionally biased region" description="Basic and acidic residues" evidence="5">
    <location>
        <begin position="11"/>
        <end position="33"/>
    </location>
</feature>
<dbReference type="GO" id="GO:0005730">
    <property type="term" value="C:nucleolus"/>
    <property type="evidence" value="ECO:0007669"/>
    <property type="project" value="TreeGrafter"/>
</dbReference>
<evidence type="ECO:0000259" key="6">
    <source>
        <dbReference type="Pfam" id="PF03467"/>
    </source>
</evidence>
<dbReference type="InterPro" id="IPR012677">
    <property type="entry name" value="Nucleotide-bd_a/b_plait_sf"/>
</dbReference>
<comment type="subcellular location">
    <subcellularLocation>
        <location evidence="1">Nucleus</location>
    </subcellularLocation>
</comment>
<reference evidence="7" key="1">
    <citation type="submission" date="2023-03" db="EMBL/GenBank/DDBJ databases">
        <title>Massive genome expansion in bonnet fungi (Mycena s.s.) driven by repeated elements and novel gene families across ecological guilds.</title>
        <authorList>
            <consortium name="Lawrence Berkeley National Laboratory"/>
            <person name="Harder C.B."/>
            <person name="Miyauchi S."/>
            <person name="Viragh M."/>
            <person name="Kuo A."/>
            <person name="Thoen E."/>
            <person name="Andreopoulos B."/>
            <person name="Lu D."/>
            <person name="Skrede I."/>
            <person name="Drula E."/>
            <person name="Henrissat B."/>
            <person name="Morin E."/>
            <person name="Kohler A."/>
            <person name="Barry K."/>
            <person name="LaButti K."/>
            <person name="Morin E."/>
            <person name="Salamov A."/>
            <person name="Lipzen A."/>
            <person name="Mereny Z."/>
            <person name="Hegedus B."/>
            <person name="Baldrian P."/>
            <person name="Stursova M."/>
            <person name="Weitz H."/>
            <person name="Taylor A."/>
            <person name="Grigoriev I.V."/>
            <person name="Nagy L.G."/>
            <person name="Martin F."/>
            <person name="Kauserud H."/>
        </authorList>
    </citation>
    <scope>NUCLEOTIDE SEQUENCE</scope>
    <source>
        <strain evidence="7">CBHHK182m</strain>
    </source>
</reference>
<dbReference type="EMBL" id="JARKIB010000002">
    <property type="protein sequence ID" value="KAJ7784277.1"/>
    <property type="molecule type" value="Genomic_DNA"/>
</dbReference>
<evidence type="ECO:0000256" key="1">
    <source>
        <dbReference type="ARBA" id="ARBA00004123"/>
    </source>
</evidence>
<dbReference type="InterPro" id="IPR039722">
    <property type="entry name" value="Upf3"/>
</dbReference>
<evidence type="ECO:0000313" key="8">
    <source>
        <dbReference type="Proteomes" id="UP001215598"/>
    </source>
</evidence>
<feature type="compositionally biased region" description="Basic and acidic residues" evidence="5">
    <location>
        <begin position="402"/>
        <end position="416"/>
    </location>
</feature>